<organism evidence="1">
    <name type="scientific">Zea mays</name>
    <name type="common">Maize</name>
    <dbReference type="NCBI Taxonomy" id="4577"/>
    <lineage>
        <taxon>Eukaryota</taxon>
        <taxon>Viridiplantae</taxon>
        <taxon>Streptophyta</taxon>
        <taxon>Embryophyta</taxon>
        <taxon>Tracheophyta</taxon>
        <taxon>Spermatophyta</taxon>
        <taxon>Magnoliopsida</taxon>
        <taxon>Liliopsida</taxon>
        <taxon>Poales</taxon>
        <taxon>Poaceae</taxon>
        <taxon>PACMAD clade</taxon>
        <taxon>Panicoideae</taxon>
        <taxon>Andropogonodae</taxon>
        <taxon>Andropogoneae</taxon>
        <taxon>Tripsacinae</taxon>
        <taxon>Zea</taxon>
    </lineage>
</organism>
<dbReference type="GeneID" id="100275170"/>
<sequence>MSCVPVMAASFGDIIPTYSMSGFKDWRNAHGPGKLWHVALNFANWRPDVDHFGTRVKPPVWSARNKTDGEGKKVSGDKSQRLITVLFVFE</sequence>
<evidence type="ECO:0000313" key="1">
    <source>
        <dbReference type="EMBL" id="ACG26795.1"/>
    </source>
</evidence>
<protein>
    <submittedName>
        <fullName evidence="1">Uncharacterized protein</fullName>
    </submittedName>
</protein>
<dbReference type="AlphaFoldDB" id="B6SPL2"/>
<dbReference type="EMBL" id="EU954677">
    <property type="protein sequence ID" value="ACG26795.1"/>
    <property type="molecule type" value="mRNA"/>
</dbReference>
<dbReference type="RefSeq" id="NP_001142795.1">
    <property type="nucleotide sequence ID" value="NM_001149323.2"/>
</dbReference>
<name>B6SPL2_MAIZE</name>
<proteinExistence type="evidence at transcript level"/>
<dbReference type="KEGG" id="zma:100275170"/>
<reference evidence="1" key="1">
    <citation type="journal article" date="2009" name="Plant Mol. Biol.">
        <title>Insights into corn genes derived from large-scale cDNA sequencing.</title>
        <authorList>
            <person name="Alexandrov N.N."/>
            <person name="Brover V.V."/>
            <person name="Freidin S."/>
            <person name="Troukhan M.E."/>
            <person name="Tatarinova T.V."/>
            <person name="Zhang H."/>
            <person name="Swaller T.J."/>
            <person name="Lu Y.P."/>
            <person name="Bouck J."/>
            <person name="Flavell R.B."/>
            <person name="Feldmann K.A."/>
        </authorList>
    </citation>
    <scope>NUCLEOTIDE SEQUENCE</scope>
</reference>
<accession>B6SPL2</accession>